<evidence type="ECO:0000313" key="2">
    <source>
        <dbReference type="Proteomes" id="UP000295497"/>
    </source>
</evidence>
<organism evidence="1 2">
    <name type="scientific">Sorangium cellulosum</name>
    <name type="common">Polyangium cellulosum</name>
    <dbReference type="NCBI Taxonomy" id="56"/>
    <lineage>
        <taxon>Bacteria</taxon>
        <taxon>Pseudomonadati</taxon>
        <taxon>Myxococcota</taxon>
        <taxon>Polyangia</taxon>
        <taxon>Polyangiales</taxon>
        <taxon>Polyangiaceae</taxon>
        <taxon>Sorangium</taxon>
    </lineage>
</organism>
<dbReference type="EMBL" id="CP012672">
    <property type="protein sequence ID" value="AUX35237.1"/>
    <property type="molecule type" value="Genomic_DNA"/>
</dbReference>
<accession>A0A4P2QXG4</accession>
<sequence>MTRPPTRLSNFLQHRGACPEAVFWSRQGSSLEELWLRCPRPEWMLWAMAQLGYQGSRRLHRFAARCARRNLVLLADPRSAQAIDVAERHANAQVGIEELRRAFRAAQDAAEQAAARPGWTAALACAMTATARAARNDALDAAREASSYAARAVAWDIHRDATLESEEAWQADELRQIVGNDIDRLIQVAAYESYGHAP</sequence>
<reference evidence="1 2" key="1">
    <citation type="submission" date="2015-09" db="EMBL/GenBank/DDBJ databases">
        <title>Sorangium comparison.</title>
        <authorList>
            <person name="Zaburannyi N."/>
            <person name="Bunk B."/>
            <person name="Overmann J."/>
            <person name="Mueller R."/>
        </authorList>
    </citation>
    <scope>NUCLEOTIDE SEQUENCE [LARGE SCALE GENOMIC DNA]</scope>
    <source>
        <strain evidence="1 2">So ce836</strain>
    </source>
</reference>
<gene>
    <name evidence="1" type="ORF">SOCE836_074270</name>
</gene>
<name>A0A4P2QXG4_SORCE</name>
<protein>
    <submittedName>
        <fullName evidence="1">Uncharacterized protein</fullName>
    </submittedName>
</protein>
<evidence type="ECO:0000313" key="1">
    <source>
        <dbReference type="EMBL" id="AUX35237.1"/>
    </source>
</evidence>
<dbReference type="Proteomes" id="UP000295497">
    <property type="component" value="Chromosome"/>
</dbReference>
<proteinExistence type="predicted"/>
<dbReference type="RefSeq" id="WP_207217581.1">
    <property type="nucleotide sequence ID" value="NZ_CP012672.1"/>
</dbReference>
<dbReference type="AlphaFoldDB" id="A0A4P2QXG4"/>